<dbReference type="OMA" id="RYLHERC"/>
<keyword evidence="3" id="KW-1185">Reference proteome</keyword>
<dbReference type="OrthoDB" id="2017317at2759"/>
<dbReference type="Proteomes" id="UP000009131">
    <property type="component" value="Unassembled WGS sequence"/>
</dbReference>
<protein>
    <submittedName>
        <fullName evidence="2">Uncharacterized protein</fullName>
    </submittedName>
</protein>
<evidence type="ECO:0000313" key="3">
    <source>
        <dbReference type="Proteomes" id="UP000009131"/>
    </source>
</evidence>
<reference evidence="2 3" key="1">
    <citation type="journal article" date="2011" name="J. Gen. Appl. Microbiol.">
        <title>Draft genome sequencing of the enigmatic basidiomycete Mixia osmundae.</title>
        <authorList>
            <person name="Nishida H."/>
            <person name="Nagatsuka Y."/>
            <person name="Sugiyama J."/>
        </authorList>
    </citation>
    <scope>NUCLEOTIDE SEQUENCE [LARGE SCALE GENOMIC DNA]</scope>
    <source>
        <strain evidence="3">CBS 9802 / IAM 14324 / JCM 22182 / KY 12970</strain>
    </source>
</reference>
<keyword evidence="1" id="KW-0472">Membrane</keyword>
<dbReference type="InParanoid" id="G7DYX5"/>
<evidence type="ECO:0000256" key="1">
    <source>
        <dbReference type="SAM" id="Phobius"/>
    </source>
</evidence>
<gene>
    <name evidence="2" type="primary">Mo02442</name>
    <name evidence="2" type="ORF">E5Q_02442</name>
</gene>
<dbReference type="EMBL" id="BABT02000063">
    <property type="protein sequence ID" value="GAA95785.1"/>
    <property type="molecule type" value="Genomic_DNA"/>
</dbReference>
<dbReference type="RefSeq" id="XP_014567202.1">
    <property type="nucleotide sequence ID" value="XM_014711716.1"/>
</dbReference>
<accession>G7DYX5</accession>
<keyword evidence="1" id="KW-0812">Transmembrane</keyword>
<reference evidence="2 3" key="2">
    <citation type="journal article" date="2012" name="Open Biol.">
        <title>Characteristics of nucleosomes and linker DNA regions on the genome of the basidiomycete Mixia osmundae revealed by mono- and dinucleosome mapping.</title>
        <authorList>
            <person name="Nishida H."/>
            <person name="Kondo S."/>
            <person name="Matsumoto T."/>
            <person name="Suzuki Y."/>
            <person name="Yoshikawa H."/>
            <person name="Taylor T.D."/>
            <person name="Sugiyama J."/>
        </authorList>
    </citation>
    <scope>NUCLEOTIDE SEQUENCE [LARGE SCALE GENOMIC DNA]</scope>
    <source>
        <strain evidence="3">CBS 9802 / IAM 14324 / JCM 22182 / KY 12970</strain>
    </source>
</reference>
<dbReference type="eggNOG" id="ENOG502RECG">
    <property type="taxonomic scope" value="Eukaryota"/>
</dbReference>
<dbReference type="AlphaFoldDB" id="G7DYX5"/>
<comment type="caution">
    <text evidence="2">The sequence shown here is derived from an EMBL/GenBank/DDBJ whole genome shotgun (WGS) entry which is preliminary data.</text>
</comment>
<proteinExistence type="predicted"/>
<organism evidence="2 3">
    <name type="scientific">Mixia osmundae (strain CBS 9802 / IAM 14324 / JCM 22182 / KY 12970)</name>
    <dbReference type="NCBI Taxonomy" id="764103"/>
    <lineage>
        <taxon>Eukaryota</taxon>
        <taxon>Fungi</taxon>
        <taxon>Dikarya</taxon>
        <taxon>Basidiomycota</taxon>
        <taxon>Pucciniomycotina</taxon>
        <taxon>Mixiomycetes</taxon>
        <taxon>Mixiales</taxon>
        <taxon>Mixiaceae</taxon>
        <taxon>Mixia</taxon>
    </lineage>
</organism>
<dbReference type="HOGENOM" id="CLU_842501_0_0_1"/>
<sequence>MVWLVCYGQLMAHARLQKILETKEQHKSAYVLVQQTFLSFDYRGFPYVTPAQPTCIVQGQNDGPWCELDVEQKQDQIAYIRYLHERCIPGVPFDGRSETFKELEGVAYALSEPELERVLAAYPAYRPLQVSFRTFTDGDLSTLTAESHKAVILAAKEQYRAPRLQPSLQVFFVSMRSALLLPLSQPYLGHLICLKPYAIPPDYHHTSQRWQWRRRRLGIALFKLTFVPLFLFFHLPVYLFSSIIIPVITPILGRSIANHLIATIERYRVLLADLTWRAAIVIEALIWSPLFGSGWTTTDIV</sequence>
<name>G7DYX5_MIXOS</name>
<keyword evidence="1" id="KW-1133">Transmembrane helix</keyword>
<evidence type="ECO:0000313" key="2">
    <source>
        <dbReference type="EMBL" id="GAA95785.1"/>
    </source>
</evidence>
<feature type="transmembrane region" description="Helical" evidence="1">
    <location>
        <begin position="274"/>
        <end position="295"/>
    </location>
</feature>